<sequence>TQSSSAVFPEASLRPYREAYFCPPPPSSPFPLQPYLPFLEYRCLFAYPSPKIFLHGAGGCWSMKNVTCKQETRPSSALIILPLMD</sequence>
<accession>A0A061RVI6</accession>
<dbReference type="AlphaFoldDB" id="A0A061RVI6"/>
<gene>
    <name evidence="1" type="ORF">TSPGSL018_25261</name>
</gene>
<reference evidence="1" key="1">
    <citation type="submission" date="2014-05" db="EMBL/GenBank/DDBJ databases">
        <title>The transcriptome of the halophilic microalga Tetraselmis sp. GSL018 isolated from the Great Salt Lake, Utah.</title>
        <authorList>
            <person name="Jinkerson R.E."/>
            <person name="D'Adamo S."/>
            <person name="Posewitz M.C."/>
        </authorList>
    </citation>
    <scope>NUCLEOTIDE SEQUENCE</scope>
    <source>
        <strain evidence="1">GSL018</strain>
    </source>
</reference>
<organism evidence="1">
    <name type="scientific">Tetraselmis sp. GSL018</name>
    <dbReference type="NCBI Taxonomy" id="582737"/>
    <lineage>
        <taxon>Eukaryota</taxon>
        <taxon>Viridiplantae</taxon>
        <taxon>Chlorophyta</taxon>
        <taxon>core chlorophytes</taxon>
        <taxon>Chlorodendrophyceae</taxon>
        <taxon>Chlorodendrales</taxon>
        <taxon>Chlorodendraceae</taxon>
        <taxon>Tetraselmis</taxon>
    </lineage>
</organism>
<protein>
    <submittedName>
        <fullName evidence="1">Uncharacterized protein</fullName>
    </submittedName>
</protein>
<feature type="non-terminal residue" evidence="1">
    <location>
        <position position="1"/>
    </location>
</feature>
<name>A0A061RVI6_9CHLO</name>
<proteinExistence type="predicted"/>
<evidence type="ECO:0000313" key="1">
    <source>
        <dbReference type="EMBL" id="JAC74690.1"/>
    </source>
</evidence>
<dbReference type="EMBL" id="GBEZ01011059">
    <property type="protein sequence ID" value="JAC74690.1"/>
    <property type="molecule type" value="Transcribed_RNA"/>
</dbReference>